<dbReference type="Pfam" id="PF21730">
    <property type="entry name" value="Vma22_CCDC115"/>
    <property type="match status" value="1"/>
</dbReference>
<keyword evidence="5" id="KW-1185">Reference proteome</keyword>
<comment type="caution">
    <text evidence="4">The sequence shown here is derived from an EMBL/GenBank/DDBJ whole genome shotgun (WGS) entry which is preliminary data.</text>
</comment>
<feature type="region of interest" description="Disordered" evidence="3">
    <location>
        <begin position="96"/>
        <end position="144"/>
    </location>
</feature>
<feature type="compositionally biased region" description="Basic and acidic residues" evidence="3">
    <location>
        <begin position="130"/>
        <end position="144"/>
    </location>
</feature>
<dbReference type="GO" id="GO:0051082">
    <property type="term" value="F:unfolded protein binding"/>
    <property type="evidence" value="ECO:0007669"/>
    <property type="project" value="TreeGrafter"/>
</dbReference>
<keyword evidence="2" id="KW-0175">Coiled coil</keyword>
<dbReference type="AlphaFoldDB" id="A0AAX6MC95"/>
<feature type="coiled-coil region" evidence="2">
    <location>
        <begin position="174"/>
        <end position="206"/>
    </location>
</feature>
<proteinExistence type="predicted"/>
<dbReference type="PANTHER" id="PTHR31996">
    <property type="entry name" value="COILED-COIL DOMAIN-CONTAINING PROTEIN 115"/>
    <property type="match status" value="1"/>
</dbReference>
<organism evidence="4 5">
    <name type="scientific">Daldinia eschscholtzii</name>
    <dbReference type="NCBI Taxonomy" id="292717"/>
    <lineage>
        <taxon>Eukaryota</taxon>
        <taxon>Fungi</taxon>
        <taxon>Dikarya</taxon>
        <taxon>Ascomycota</taxon>
        <taxon>Pezizomycotina</taxon>
        <taxon>Sordariomycetes</taxon>
        <taxon>Xylariomycetidae</taxon>
        <taxon>Xylariales</taxon>
        <taxon>Hypoxylaceae</taxon>
        <taxon>Daldinia</taxon>
    </lineage>
</organism>
<protein>
    <recommendedName>
        <fullName evidence="1">Vacuolar ATPase assembly protein VMA22</fullName>
    </recommendedName>
</protein>
<evidence type="ECO:0000313" key="5">
    <source>
        <dbReference type="Proteomes" id="UP001369815"/>
    </source>
</evidence>
<sequence>MEVDRIDLLLERYLHLLHEYTTLREQLSTLQTGMYQNIARANFAAERGMRFGQDFYDERMQASRKLAITPAGGNDDDNNQEHIPVPVFAIAVAGSTEPEVSEKGAATASTTTDDGIRDEEGGKEEEEETREPSPNKKERRNDDPLRWFGLLTPMPLRQAQAQSIQAVEQVIPKLVSVNAQMAQVEIEVRRARKKRAKAEAAAIKQEQGVGAGAEITA</sequence>
<accession>A0AAX6MC95</accession>
<dbReference type="GO" id="GO:0070072">
    <property type="term" value="P:vacuolar proton-transporting V-type ATPase complex assembly"/>
    <property type="evidence" value="ECO:0007669"/>
    <property type="project" value="InterPro"/>
</dbReference>
<reference evidence="4 5" key="1">
    <citation type="journal article" date="2024" name="Front Chem Biol">
        <title>Unveiling the potential of Daldinia eschscholtzii MFLUCC 19-0629 through bioactivity and bioinformatics studies for enhanced sustainable agriculture production.</title>
        <authorList>
            <person name="Brooks S."/>
            <person name="Weaver J.A."/>
            <person name="Klomchit A."/>
            <person name="Alharthi S.A."/>
            <person name="Onlamun T."/>
            <person name="Nurani R."/>
            <person name="Vong T.K."/>
            <person name="Alberti F."/>
            <person name="Greco C."/>
        </authorList>
    </citation>
    <scope>NUCLEOTIDE SEQUENCE [LARGE SCALE GENOMIC DNA]</scope>
    <source>
        <strain evidence="4">MFLUCC 19-0629</strain>
    </source>
</reference>
<evidence type="ECO:0000313" key="4">
    <source>
        <dbReference type="EMBL" id="KAK6950265.1"/>
    </source>
</evidence>
<evidence type="ECO:0000256" key="3">
    <source>
        <dbReference type="SAM" id="MobiDB-lite"/>
    </source>
</evidence>
<dbReference type="InterPro" id="IPR040357">
    <property type="entry name" value="Vma22/CCDC115"/>
</dbReference>
<dbReference type="PANTHER" id="PTHR31996:SF2">
    <property type="entry name" value="COILED-COIL DOMAIN-CONTAINING PROTEIN 115"/>
    <property type="match status" value="1"/>
</dbReference>
<dbReference type="Proteomes" id="UP001369815">
    <property type="component" value="Unassembled WGS sequence"/>
</dbReference>
<evidence type="ECO:0000256" key="2">
    <source>
        <dbReference type="SAM" id="Coils"/>
    </source>
</evidence>
<name>A0AAX6MC95_9PEZI</name>
<gene>
    <name evidence="4" type="ORF">Daesc_008591</name>
</gene>
<dbReference type="GO" id="GO:1990871">
    <property type="term" value="C:Vma12-Vma22 assembly complex"/>
    <property type="evidence" value="ECO:0007669"/>
    <property type="project" value="TreeGrafter"/>
</dbReference>
<dbReference type="EMBL" id="JBANMG010000008">
    <property type="protein sequence ID" value="KAK6950265.1"/>
    <property type="molecule type" value="Genomic_DNA"/>
</dbReference>
<evidence type="ECO:0000256" key="1">
    <source>
        <dbReference type="ARBA" id="ARBA00093634"/>
    </source>
</evidence>